<dbReference type="AlphaFoldDB" id="A0A7G5IH98"/>
<evidence type="ECO:0000313" key="2">
    <source>
        <dbReference type="Proteomes" id="UP000515292"/>
    </source>
</evidence>
<sequence length="55" mass="6313">MRIERRGDEVVIAPLSPERLNFAEMVARMRKLGVPADGVQAREPFEYPERPGLFD</sequence>
<name>A0A7G5IH98_9SPHN</name>
<dbReference type="EMBL" id="CP059851">
    <property type="protein sequence ID" value="QMW22740.1"/>
    <property type="molecule type" value="Genomic_DNA"/>
</dbReference>
<organism evidence="1 2">
    <name type="scientific">Sandaracinobacteroides saxicola</name>
    <dbReference type="NCBI Taxonomy" id="2759707"/>
    <lineage>
        <taxon>Bacteria</taxon>
        <taxon>Pseudomonadati</taxon>
        <taxon>Pseudomonadota</taxon>
        <taxon>Alphaproteobacteria</taxon>
        <taxon>Sphingomonadales</taxon>
        <taxon>Sphingosinicellaceae</taxon>
        <taxon>Sandaracinobacteroides</taxon>
    </lineage>
</organism>
<protein>
    <submittedName>
        <fullName evidence="1">Uncharacterized protein</fullName>
    </submittedName>
</protein>
<dbReference type="RefSeq" id="WP_182295923.1">
    <property type="nucleotide sequence ID" value="NZ_CP059851.1"/>
</dbReference>
<gene>
    <name evidence="1" type="ORF">H3309_15780</name>
</gene>
<dbReference type="Proteomes" id="UP000515292">
    <property type="component" value="Chromosome"/>
</dbReference>
<accession>A0A7G5IH98</accession>
<keyword evidence="2" id="KW-1185">Reference proteome</keyword>
<reference evidence="1 2" key="1">
    <citation type="submission" date="2020-07" db="EMBL/GenBank/DDBJ databases">
        <title>Complete genome sequence for Sandaracinobacter sp. M6.</title>
        <authorList>
            <person name="Tang Y."/>
            <person name="Liu Q."/>
            <person name="Guo Z."/>
            <person name="Lei P."/>
            <person name="Huang B."/>
        </authorList>
    </citation>
    <scope>NUCLEOTIDE SEQUENCE [LARGE SCALE GENOMIC DNA]</scope>
    <source>
        <strain evidence="1 2">M6</strain>
    </source>
</reference>
<dbReference type="KEGG" id="sand:H3309_15780"/>
<evidence type="ECO:0000313" key="1">
    <source>
        <dbReference type="EMBL" id="QMW22740.1"/>
    </source>
</evidence>
<proteinExistence type="predicted"/>